<comment type="caution">
    <text evidence="1">The sequence shown here is derived from an EMBL/GenBank/DDBJ whole genome shotgun (WGS) entry which is preliminary data.</text>
</comment>
<dbReference type="EMBL" id="CAMPGE010028592">
    <property type="protein sequence ID" value="CAI2386108.1"/>
    <property type="molecule type" value="Genomic_DNA"/>
</dbReference>
<keyword evidence="2" id="KW-1185">Reference proteome</keyword>
<name>A0AAD2DB00_EUPCR</name>
<accession>A0AAD2DB00</accession>
<sequence>MHSVLRKPMLTLASSRWKKSEFRRDVSEYNGVNHLGSYYIFSMSSSSPITIIKNCLKLIYLKSSFRNV</sequence>
<evidence type="ECO:0000313" key="1">
    <source>
        <dbReference type="EMBL" id="CAI2386108.1"/>
    </source>
</evidence>
<proteinExistence type="predicted"/>
<organism evidence="1 2">
    <name type="scientific">Euplotes crassus</name>
    <dbReference type="NCBI Taxonomy" id="5936"/>
    <lineage>
        <taxon>Eukaryota</taxon>
        <taxon>Sar</taxon>
        <taxon>Alveolata</taxon>
        <taxon>Ciliophora</taxon>
        <taxon>Intramacronucleata</taxon>
        <taxon>Spirotrichea</taxon>
        <taxon>Hypotrichia</taxon>
        <taxon>Euplotida</taxon>
        <taxon>Euplotidae</taxon>
        <taxon>Moneuplotes</taxon>
    </lineage>
</organism>
<gene>
    <name evidence="1" type="ORF">ECRASSUSDP1_LOCUS27711</name>
</gene>
<evidence type="ECO:0000313" key="2">
    <source>
        <dbReference type="Proteomes" id="UP001295684"/>
    </source>
</evidence>
<protein>
    <submittedName>
        <fullName evidence="1">Uncharacterized protein</fullName>
    </submittedName>
</protein>
<dbReference type="AlphaFoldDB" id="A0AAD2DB00"/>
<dbReference type="Proteomes" id="UP001295684">
    <property type="component" value="Unassembled WGS sequence"/>
</dbReference>
<reference evidence="1" key="1">
    <citation type="submission" date="2023-07" db="EMBL/GenBank/DDBJ databases">
        <authorList>
            <consortium name="AG Swart"/>
            <person name="Singh M."/>
            <person name="Singh A."/>
            <person name="Seah K."/>
            <person name="Emmerich C."/>
        </authorList>
    </citation>
    <scope>NUCLEOTIDE SEQUENCE</scope>
    <source>
        <strain evidence="1">DP1</strain>
    </source>
</reference>